<evidence type="ECO:0000256" key="2">
    <source>
        <dbReference type="ARBA" id="ARBA00022980"/>
    </source>
</evidence>
<dbReference type="GO" id="GO:0003729">
    <property type="term" value="F:mRNA binding"/>
    <property type="evidence" value="ECO:0007669"/>
    <property type="project" value="TreeGrafter"/>
</dbReference>
<reference evidence="6 7" key="1">
    <citation type="journal article" date="2016" name="Nat. Commun.">
        <title>Thousands of microbial genomes shed light on interconnected biogeochemical processes in an aquifer system.</title>
        <authorList>
            <person name="Anantharaman K."/>
            <person name="Brown C.T."/>
            <person name="Hug L.A."/>
            <person name="Sharon I."/>
            <person name="Castelle C.J."/>
            <person name="Probst A.J."/>
            <person name="Thomas B.C."/>
            <person name="Singh A."/>
            <person name="Wilkins M.J."/>
            <person name="Karaoz U."/>
            <person name="Brodie E.L."/>
            <person name="Williams K.H."/>
            <person name="Hubbard S.S."/>
            <person name="Banfield J.F."/>
        </authorList>
    </citation>
    <scope>NUCLEOTIDE SEQUENCE [LARGE SCALE GENOMIC DNA]</scope>
</reference>
<dbReference type="Gene3D" id="2.40.50.140">
    <property type="entry name" value="Nucleic acid-binding proteins"/>
    <property type="match status" value="1"/>
</dbReference>
<dbReference type="InterPro" id="IPR050437">
    <property type="entry name" value="Ribos_protein_bS1-like"/>
</dbReference>
<evidence type="ECO:0000313" key="6">
    <source>
        <dbReference type="EMBL" id="OGZ12386.1"/>
    </source>
</evidence>
<dbReference type="Pfam" id="PF00575">
    <property type="entry name" value="S1"/>
    <property type="match status" value="1"/>
</dbReference>
<dbReference type="GO" id="GO:0005840">
    <property type="term" value="C:ribosome"/>
    <property type="evidence" value="ECO:0007669"/>
    <property type="project" value="UniProtKB-KW"/>
</dbReference>
<evidence type="ECO:0000313" key="7">
    <source>
        <dbReference type="Proteomes" id="UP000178534"/>
    </source>
</evidence>
<dbReference type="EMBL" id="MHLP01000023">
    <property type="protein sequence ID" value="OGZ12386.1"/>
    <property type="molecule type" value="Genomic_DNA"/>
</dbReference>
<keyword evidence="3" id="KW-0687">Ribonucleoprotein</keyword>
<evidence type="ECO:0000256" key="1">
    <source>
        <dbReference type="ARBA" id="ARBA00006767"/>
    </source>
</evidence>
<accession>A0A1G2DFN2</accession>
<dbReference type="InterPro" id="IPR003029">
    <property type="entry name" value="S1_domain"/>
</dbReference>
<dbReference type="Proteomes" id="UP000178534">
    <property type="component" value="Unassembled WGS sequence"/>
</dbReference>
<dbReference type="STRING" id="1798665.A2942_02730"/>
<dbReference type="InterPro" id="IPR012340">
    <property type="entry name" value="NA-bd_OB-fold"/>
</dbReference>
<feature type="region of interest" description="Disordered" evidence="4">
    <location>
        <begin position="861"/>
        <end position="885"/>
    </location>
</feature>
<dbReference type="GO" id="GO:0003735">
    <property type="term" value="F:structural constituent of ribosome"/>
    <property type="evidence" value="ECO:0007669"/>
    <property type="project" value="TreeGrafter"/>
</dbReference>
<feature type="region of interest" description="Disordered" evidence="4">
    <location>
        <begin position="1553"/>
        <end position="1608"/>
    </location>
</feature>
<comment type="similarity">
    <text evidence="1">Belongs to the bacterial ribosomal protein bS1 family.</text>
</comment>
<dbReference type="PANTHER" id="PTHR10724:SF7">
    <property type="entry name" value="SMALL RIBOSOMAL SUBUNIT PROTEIN BS1C"/>
    <property type="match status" value="1"/>
</dbReference>
<comment type="caution">
    <text evidence="6">The sequence shown here is derived from an EMBL/GenBank/DDBJ whole genome shotgun (WGS) entry which is preliminary data.</text>
</comment>
<feature type="compositionally biased region" description="Polar residues" evidence="4">
    <location>
        <begin position="157"/>
        <end position="174"/>
    </location>
</feature>
<dbReference type="PROSITE" id="PS50126">
    <property type="entry name" value="S1"/>
    <property type="match status" value="1"/>
</dbReference>
<proteinExistence type="inferred from homology"/>
<feature type="compositionally biased region" description="Basic and acidic residues" evidence="4">
    <location>
        <begin position="399"/>
        <end position="432"/>
    </location>
</feature>
<feature type="compositionally biased region" description="Low complexity" evidence="4">
    <location>
        <begin position="1560"/>
        <end position="1571"/>
    </location>
</feature>
<dbReference type="SUPFAM" id="SSF50249">
    <property type="entry name" value="Nucleic acid-binding proteins"/>
    <property type="match status" value="1"/>
</dbReference>
<gene>
    <name evidence="6" type="ORF">A2942_02730</name>
</gene>
<dbReference type="Pfam" id="PF01476">
    <property type="entry name" value="LysM"/>
    <property type="match status" value="1"/>
</dbReference>
<keyword evidence="2" id="KW-0689">Ribosomal protein</keyword>
<evidence type="ECO:0000256" key="4">
    <source>
        <dbReference type="SAM" id="MobiDB-lite"/>
    </source>
</evidence>
<dbReference type="GO" id="GO:1990904">
    <property type="term" value="C:ribonucleoprotein complex"/>
    <property type="evidence" value="ECO:0007669"/>
    <property type="project" value="UniProtKB-KW"/>
</dbReference>
<evidence type="ECO:0000259" key="5">
    <source>
        <dbReference type="PROSITE" id="PS50126"/>
    </source>
</evidence>
<organism evidence="6 7">
    <name type="scientific">Candidatus Lloydbacteria bacterium RIFCSPLOWO2_01_FULL_50_20</name>
    <dbReference type="NCBI Taxonomy" id="1798665"/>
    <lineage>
        <taxon>Bacteria</taxon>
        <taxon>Candidatus Lloydiibacteriota</taxon>
    </lineage>
</organism>
<name>A0A1G2DFN2_9BACT</name>
<evidence type="ECO:0000256" key="3">
    <source>
        <dbReference type="ARBA" id="ARBA00023274"/>
    </source>
</evidence>
<feature type="region of interest" description="Disordered" evidence="4">
    <location>
        <begin position="395"/>
        <end position="432"/>
    </location>
</feature>
<dbReference type="InterPro" id="IPR018392">
    <property type="entry name" value="LysM"/>
</dbReference>
<feature type="compositionally biased region" description="Low complexity" evidence="4">
    <location>
        <begin position="1585"/>
        <end position="1599"/>
    </location>
</feature>
<feature type="region of interest" description="Disordered" evidence="4">
    <location>
        <begin position="148"/>
        <end position="206"/>
    </location>
</feature>
<sequence>MTKEAPTQTDARETPSQSALRIAAEDDALQRQIEELRNSGKINDEDADAMIDSNARKHEMESATGRPFESIDDFQEYDLLITPEDKTHFLPDFERSFVQGKKYAFHGHEWVFMGIDFESGEWVFRRDGDQHGIEEHSANEDELPVLFPAGSPAELPHTNTKSVSVEHQSATNEPPHNITVVSKDADEHDAGKGAPASQETREEKEAVEKLNALKVDIDDRRKIIHDEKRDDDTSKKKVADAWRVLDQLYLREKNIAAGLVGVQKLFGLVKPADAAATTFYESKIPRKTSREERNKIEAEFPQGAVDAYYEAVRRKDRFADELWKKGVTRGIANDLYREFLRRGKEIVWLQDELKAGRNDVLNGGRARKALEWHGIKARQPELVLAQLTPIIEEYSAIPPKEERRPKEESKESEKTGESEEKEKPRKNTPLERRIIKALNNKQGDTIPRNLLEEHIQLPEVAAYIALHPLAQKEIPQPRSDTPSAPELSNRRIEDLIESGVGTPKAPIAESRFEIKQGLRQNKQGATAETTVPAAEAPSQEAEVPVSLEAEIVKDSQHLMEKTVGPFSTQWKLTSDPSHRKIFISDLQIGHRSEDNRKTVTMEMQKAADAMNSQMANTGWTVEVNPVTATEEEEESGNLPPNEAVVLPEVAEYLAAHPAPPVLAHEEENAQAWPWPVSGQRADTTRSAESSSHEFVGEVEIGKIYEGKVLRVLGFGAVVEIMPGKEGLLHISQIAEERFGPDRWVVPLKEGEVVDVRVRHFDEKGRPSFTMKDASTHPAPPVLAHEEENAQAWPWPVSGQQEAANDLGTLQTQYFAKRKALTEEINAAYGRVDTDEADRLQEEQNKLDEEYRLAVLKFAPPQTPTADEQDMRSPVQPLQENAEREKHYREEMNEIDKELRATMAPPVSNSDHRAFEAQKRERYVERHFPEAAELLRKVRDPNLPYPEFAKLISDFNAAHNGTEIFHGDGYYDEVAWRTSNGRQIHFSWNVSQGGVHISWAGGVNDDNEDRGTKKEVTPLNHGVVKQFETKFAITENMLQQIEAFKKLESPGKQLLVLKNLEQIALSDIQKKAQAKQKEEWGGTPWYKKAFKQLYSLGMNPEHRVAELQKEILAKYHGGASGDPEHEMALAENLANLEQLAKVAAEGPEVNATLGGGLEMVYVSGKDLFESNEDPAITPEFKKRFEEFNAAASEFAKFPREWGYETERPGVLERWLSGDRRRYEAAKGRYEEVCVNMLEFYRDRFAEEIAKDPTRSKEDPEQGALYAMNAIDERVQLNQLFNSHPDAEKALQQVEDQNTIVAAAREFWKSKGMFIAGGALARWGTIAISGGVMLPAIGLIGAGVGGLIGTAEGKQLMKAKRADGRMSEEDLREEIVATNKKTGEVILGKDGKPLKRQIKEYTDATFFADRIDRLSEKLSNTTEPAERALLEKKIAQTVVLMNEQFDRGMINFGGSSLEGGDERRGNTIANRLSFIQAMALGQMYITVDREALETRFEEIMGLHQLTIEEKRKKEIRKIAAKSALIRGAFALAGAGIVEGVKQIAHFGEPGYFGSSSGKMPPGVGVQEAVQGGAHSEQPAPGVTGEESAQAAPSAADPSPHAVGPEDFNAANFDKNIPRVIGRTLSPEELSALRSTGGVDVHASANMDQHNALIAEMRESQTPLTTEQIEAIKIRVDEMARINREAAEELGVPPATESQRAGDTPETLAKLEHERTWVKGDTGINELRSERAVGDADIEKIFPYVVSSDDNLTKIITRQIPGATENDVQNVLKNLSSEQWKALGIESGDPHLIQPGEVIDLNKIQELIGSKADGGLAAITEDVQRASGDARDLEDAELGAQMTAAEHDATWKEEDTGLLTTQEDKLAQGAEQDIVGGEGVEKIPSYEVKSGDTLYRVLEKQGTTPKSIMETIGNTKDTGEWSDYLKDKPELARLWKLIVPSGDPHLIKSGQMIDMEKLYLLMDKKAASEFLEKLEASPSAQWIEGPTGIRMTAEDIKMAFAQQERGFLNMNKEVPSEIPSSGGPDRVVGQKIPYDPENIIKIPLTDDDIPEKHSGVYSI</sequence>
<feature type="compositionally biased region" description="Low complexity" evidence="4">
    <location>
        <begin position="525"/>
        <end position="537"/>
    </location>
</feature>
<dbReference type="SMART" id="SM00316">
    <property type="entry name" value="S1"/>
    <property type="match status" value="1"/>
</dbReference>
<dbReference type="GO" id="GO:0006412">
    <property type="term" value="P:translation"/>
    <property type="evidence" value="ECO:0007669"/>
    <property type="project" value="TreeGrafter"/>
</dbReference>
<dbReference type="PANTHER" id="PTHR10724">
    <property type="entry name" value="30S RIBOSOMAL PROTEIN S1"/>
    <property type="match status" value="1"/>
</dbReference>
<feature type="region of interest" description="Disordered" evidence="4">
    <location>
        <begin position="520"/>
        <end position="542"/>
    </location>
</feature>
<feature type="domain" description="S1 motif" evidence="5">
    <location>
        <begin position="701"/>
        <end position="771"/>
    </location>
</feature>
<protein>
    <recommendedName>
        <fullName evidence="5">S1 motif domain-containing protein</fullName>
    </recommendedName>
</protein>